<feature type="transmembrane region" description="Helical" evidence="1">
    <location>
        <begin position="41"/>
        <end position="58"/>
    </location>
</feature>
<dbReference type="EMBL" id="QOUX01000001">
    <property type="protein sequence ID" value="RXJ04558.1"/>
    <property type="molecule type" value="Genomic_DNA"/>
</dbReference>
<keyword evidence="1" id="KW-1133">Transmembrane helix</keyword>
<dbReference type="InterPro" id="IPR048147">
    <property type="entry name" value="CBO0543-like"/>
</dbReference>
<gene>
    <name evidence="2" type="ORF">DS745_04015</name>
</gene>
<evidence type="ECO:0000313" key="2">
    <source>
        <dbReference type="EMBL" id="RXJ04558.1"/>
    </source>
</evidence>
<name>A0A4Q0W020_9BACI</name>
<proteinExistence type="predicted"/>
<keyword evidence="3" id="KW-1185">Reference proteome</keyword>
<dbReference type="OrthoDB" id="1679483at2"/>
<comment type="caution">
    <text evidence="2">The sequence shown here is derived from an EMBL/GenBank/DDBJ whole genome shotgun (WGS) entry which is preliminary data.</text>
</comment>
<keyword evidence="1" id="KW-0472">Membrane</keyword>
<feature type="transmembrane region" description="Helical" evidence="1">
    <location>
        <begin position="67"/>
        <end position="95"/>
    </location>
</feature>
<feature type="transmembrane region" description="Helical" evidence="1">
    <location>
        <begin position="101"/>
        <end position="120"/>
    </location>
</feature>
<organism evidence="2 3">
    <name type="scientific">Anaerobacillus alkaliphilus</name>
    <dbReference type="NCBI Taxonomy" id="1548597"/>
    <lineage>
        <taxon>Bacteria</taxon>
        <taxon>Bacillati</taxon>
        <taxon>Bacillota</taxon>
        <taxon>Bacilli</taxon>
        <taxon>Bacillales</taxon>
        <taxon>Bacillaceae</taxon>
        <taxon>Anaerobacillus</taxon>
    </lineage>
</organism>
<accession>A0A4Q0W020</accession>
<evidence type="ECO:0000313" key="3">
    <source>
        <dbReference type="Proteomes" id="UP000290649"/>
    </source>
</evidence>
<dbReference type="AlphaFoldDB" id="A0A4Q0W020"/>
<evidence type="ECO:0000256" key="1">
    <source>
        <dbReference type="SAM" id="Phobius"/>
    </source>
</evidence>
<reference evidence="2 3" key="1">
    <citation type="journal article" date="2019" name="Int. J. Syst. Evol. Microbiol.">
        <title>Anaerobacillus alkaliphilus sp. nov., a novel alkaliphilic and moderately halophilic bacterium.</title>
        <authorList>
            <person name="Borsodi A.K."/>
            <person name="Aszalos J.M."/>
            <person name="Bihari P."/>
            <person name="Nagy I."/>
            <person name="Schumann P."/>
            <person name="Sproer C."/>
            <person name="Kovacs A.L."/>
            <person name="Boka K."/>
            <person name="Dobosy P."/>
            <person name="Ovari M."/>
            <person name="Szili-Kovacs T."/>
            <person name="Toth E."/>
        </authorList>
    </citation>
    <scope>NUCLEOTIDE SEQUENCE [LARGE SCALE GENOMIC DNA]</scope>
    <source>
        <strain evidence="2 3">B16-10</strain>
    </source>
</reference>
<feature type="transmembrane region" description="Helical" evidence="1">
    <location>
        <begin position="132"/>
        <end position="154"/>
    </location>
</feature>
<protein>
    <submittedName>
        <fullName evidence="2">Uncharacterized protein</fullName>
    </submittedName>
</protein>
<dbReference type="RefSeq" id="WP_129076900.1">
    <property type="nucleotide sequence ID" value="NZ_QOUX01000001.1"/>
</dbReference>
<sequence length="173" mass="20686">MEPIANENKVREVKQFYDRVAEVNADYQEYWMEHSFGHWDFWLTLFLAVIPWLIWFIVRKKENQGRLLLAGFLMLIFSSWFDFLGVVFGLWYYTIGVLPTIPSYVTWDFSIFPVLTMLLIQFKPKINPWLKAIGFSLINAFLGEPLMTWLGIYVKENWSVFYSTLYRSIYCCI</sequence>
<dbReference type="Proteomes" id="UP000290649">
    <property type="component" value="Unassembled WGS sequence"/>
</dbReference>
<dbReference type="NCBIfam" id="NF041644">
    <property type="entry name" value="CBO0543_fam"/>
    <property type="match status" value="1"/>
</dbReference>
<keyword evidence="1" id="KW-0812">Transmembrane</keyword>